<sequence length="176" mass="19352">MPTEIYYPAMSDIPTPTLCQSCYSRSTHGGARYCKTCTAAAPSQSRPVPPIAAGNLCKYCHKKPQYGKYEYCGKTCAERAKQPHHSKPSSQSLPPLRIRVPAAAEPKKHHFGPLGDLITTVAKAAHIPQYGHEDNEEEADYDGPSPVLCMLPKCKQPVHVSKDGRTGEYCSQSHRE</sequence>
<organism evidence="1 2">
    <name type="scientific">Antrodiella citrinella</name>
    <dbReference type="NCBI Taxonomy" id="2447956"/>
    <lineage>
        <taxon>Eukaryota</taxon>
        <taxon>Fungi</taxon>
        <taxon>Dikarya</taxon>
        <taxon>Basidiomycota</taxon>
        <taxon>Agaricomycotina</taxon>
        <taxon>Agaricomycetes</taxon>
        <taxon>Polyporales</taxon>
        <taxon>Steccherinaceae</taxon>
        <taxon>Antrodiella</taxon>
    </lineage>
</organism>
<keyword evidence="2" id="KW-1185">Reference proteome</keyword>
<protein>
    <submittedName>
        <fullName evidence="1">Uncharacterized protein</fullName>
    </submittedName>
</protein>
<dbReference type="EMBL" id="SGPM01000261">
    <property type="protein sequence ID" value="THH27323.1"/>
    <property type="molecule type" value="Genomic_DNA"/>
</dbReference>
<proteinExistence type="predicted"/>
<dbReference type="OrthoDB" id="3171385at2759"/>
<dbReference type="Proteomes" id="UP000308730">
    <property type="component" value="Unassembled WGS sequence"/>
</dbReference>
<evidence type="ECO:0000313" key="2">
    <source>
        <dbReference type="Proteomes" id="UP000308730"/>
    </source>
</evidence>
<reference evidence="1 2" key="1">
    <citation type="submission" date="2019-02" db="EMBL/GenBank/DDBJ databases">
        <title>Genome sequencing of the rare red list fungi Antrodiella citrinella (Flaviporus citrinellus).</title>
        <authorList>
            <person name="Buettner E."/>
            <person name="Kellner H."/>
        </authorList>
    </citation>
    <scope>NUCLEOTIDE SEQUENCE [LARGE SCALE GENOMIC DNA]</scope>
    <source>
        <strain evidence="1 2">DSM 108506</strain>
    </source>
</reference>
<evidence type="ECO:0000313" key="1">
    <source>
        <dbReference type="EMBL" id="THH27323.1"/>
    </source>
</evidence>
<dbReference type="AlphaFoldDB" id="A0A4V3XHZ7"/>
<accession>A0A4V3XHZ7</accession>
<name>A0A4V3XHZ7_9APHY</name>
<comment type="caution">
    <text evidence="1">The sequence shown here is derived from an EMBL/GenBank/DDBJ whole genome shotgun (WGS) entry which is preliminary data.</text>
</comment>
<gene>
    <name evidence="1" type="ORF">EUX98_g6866</name>
</gene>